<name>A0A7J7E1G4_TRIWF</name>
<dbReference type="EMBL" id="JAAARO010000001">
    <property type="protein sequence ID" value="KAF5752379.1"/>
    <property type="molecule type" value="Genomic_DNA"/>
</dbReference>
<dbReference type="CDD" id="cd11446">
    <property type="entry name" value="bHLH_AtILR3_like"/>
    <property type="match status" value="1"/>
</dbReference>
<dbReference type="Proteomes" id="UP000593562">
    <property type="component" value="Unassembled WGS sequence"/>
</dbReference>
<keyword evidence="3" id="KW-0238">DNA-binding</keyword>
<dbReference type="PANTHER" id="PTHR46133:SF9">
    <property type="entry name" value="TRANSCRIPTION FACTOR BHLH104"/>
    <property type="match status" value="1"/>
</dbReference>
<dbReference type="FunCoup" id="A0A7J7E1G4">
    <property type="interactions" value="1364"/>
</dbReference>
<keyword evidence="5" id="KW-0539">Nucleus</keyword>
<dbReference type="SUPFAM" id="SSF47459">
    <property type="entry name" value="HLH, helix-loop-helix DNA-binding domain"/>
    <property type="match status" value="1"/>
</dbReference>
<evidence type="ECO:0000256" key="5">
    <source>
        <dbReference type="ARBA" id="ARBA00023242"/>
    </source>
</evidence>
<keyword evidence="9" id="KW-1185">Reference proteome</keyword>
<dbReference type="PANTHER" id="PTHR46133">
    <property type="entry name" value="BHLH TRANSCRIPTION FACTOR"/>
    <property type="match status" value="1"/>
</dbReference>
<dbReference type="InParanoid" id="A0A7J7E1G4"/>
<evidence type="ECO:0000256" key="1">
    <source>
        <dbReference type="ARBA" id="ARBA00004123"/>
    </source>
</evidence>
<dbReference type="GO" id="GO:0046983">
    <property type="term" value="F:protein dimerization activity"/>
    <property type="evidence" value="ECO:0007669"/>
    <property type="project" value="InterPro"/>
</dbReference>
<dbReference type="FunFam" id="4.10.280.10:FF:000165">
    <property type="entry name" value="Transcription factor bHLH104"/>
    <property type="match status" value="1"/>
</dbReference>
<dbReference type="GO" id="GO:0006879">
    <property type="term" value="P:intracellular iron ion homeostasis"/>
    <property type="evidence" value="ECO:0007669"/>
    <property type="project" value="InterPro"/>
</dbReference>
<evidence type="ECO:0000259" key="7">
    <source>
        <dbReference type="PROSITE" id="PS50888"/>
    </source>
</evidence>
<evidence type="ECO:0000256" key="6">
    <source>
        <dbReference type="SAM" id="Coils"/>
    </source>
</evidence>
<dbReference type="Pfam" id="PF00010">
    <property type="entry name" value="HLH"/>
    <property type="match status" value="1"/>
</dbReference>
<dbReference type="InterPro" id="IPR011598">
    <property type="entry name" value="bHLH_dom"/>
</dbReference>
<dbReference type="GO" id="GO:0003700">
    <property type="term" value="F:DNA-binding transcription factor activity"/>
    <property type="evidence" value="ECO:0007669"/>
    <property type="project" value="InterPro"/>
</dbReference>
<evidence type="ECO:0000313" key="8">
    <source>
        <dbReference type="EMBL" id="KAF5752379.1"/>
    </source>
</evidence>
<dbReference type="OrthoDB" id="515493at2759"/>
<dbReference type="InterPro" id="IPR044818">
    <property type="entry name" value="ILR3-like"/>
</dbReference>
<dbReference type="GO" id="GO:0005634">
    <property type="term" value="C:nucleus"/>
    <property type="evidence" value="ECO:0007669"/>
    <property type="project" value="UniProtKB-SubCell"/>
</dbReference>
<dbReference type="InterPro" id="IPR036638">
    <property type="entry name" value="HLH_DNA-bd_sf"/>
</dbReference>
<evidence type="ECO:0000313" key="9">
    <source>
        <dbReference type="Proteomes" id="UP000593562"/>
    </source>
</evidence>
<dbReference type="PROSITE" id="PS50888">
    <property type="entry name" value="BHLH"/>
    <property type="match status" value="1"/>
</dbReference>
<reference evidence="8 9" key="1">
    <citation type="journal article" date="2020" name="Nat. Commun.">
        <title>Genome of Tripterygium wilfordii and identification of cytochrome P450 involved in triptolide biosynthesis.</title>
        <authorList>
            <person name="Tu L."/>
            <person name="Su P."/>
            <person name="Zhang Z."/>
            <person name="Gao L."/>
            <person name="Wang J."/>
            <person name="Hu T."/>
            <person name="Zhou J."/>
            <person name="Zhang Y."/>
            <person name="Zhao Y."/>
            <person name="Liu Y."/>
            <person name="Song Y."/>
            <person name="Tong Y."/>
            <person name="Lu Y."/>
            <person name="Yang J."/>
            <person name="Xu C."/>
            <person name="Jia M."/>
            <person name="Peters R.J."/>
            <person name="Huang L."/>
            <person name="Gao W."/>
        </authorList>
    </citation>
    <scope>NUCLEOTIDE SEQUENCE [LARGE SCALE GENOMIC DNA]</scope>
    <source>
        <strain evidence="9">cv. XIE 37</strain>
        <tissue evidence="8">Leaf</tissue>
    </source>
</reference>
<feature type="domain" description="BHLH" evidence="7">
    <location>
        <begin position="69"/>
        <end position="120"/>
    </location>
</feature>
<keyword evidence="4" id="KW-0804">Transcription</keyword>
<gene>
    <name evidence="8" type="ORF">HS088_TW01G00288</name>
</gene>
<comment type="caution">
    <text evidence="8">The sequence shown here is derived from an EMBL/GenBank/DDBJ whole genome shotgun (WGS) entry which is preliminary data.</text>
</comment>
<feature type="coiled-coil region" evidence="6">
    <location>
        <begin position="110"/>
        <end position="165"/>
    </location>
</feature>
<evidence type="ECO:0000256" key="4">
    <source>
        <dbReference type="ARBA" id="ARBA00023163"/>
    </source>
</evidence>
<comment type="subcellular location">
    <subcellularLocation>
        <location evidence="1">Nucleus</location>
    </subcellularLocation>
</comment>
<dbReference type="AlphaFoldDB" id="A0A7J7E1G4"/>
<sequence length="224" mass="25690">MEGFEDYSCLDFLACDLINNNSAVDLIWPNHSTSVDMDFSLRRGLSQEKYCAEEKKDCIRKRGRNETSNKPGTKACREKLRRERLNERFSELSSVLEPGRPAKTDKPTILDDAIRILNQLRTETQELKETNERLLEEIKNLKAEKNELREEKLVLKADKERMEQQLKTIAIPSAGFVPSHPAAYHAGGNKMAVFQSYNVVPMWQYLPPSTHDTSQDHKLRSPAA</sequence>
<accession>A0A7J7E1G4</accession>
<keyword evidence="2" id="KW-0805">Transcription regulation</keyword>
<evidence type="ECO:0000256" key="2">
    <source>
        <dbReference type="ARBA" id="ARBA00023015"/>
    </source>
</evidence>
<keyword evidence="6" id="KW-0175">Coiled coil</keyword>
<protein>
    <submittedName>
        <fullName evidence="8">Transcription factor bHLH</fullName>
    </submittedName>
</protein>
<organism evidence="8 9">
    <name type="scientific">Tripterygium wilfordii</name>
    <name type="common">Thunder God vine</name>
    <dbReference type="NCBI Taxonomy" id="458696"/>
    <lineage>
        <taxon>Eukaryota</taxon>
        <taxon>Viridiplantae</taxon>
        <taxon>Streptophyta</taxon>
        <taxon>Embryophyta</taxon>
        <taxon>Tracheophyta</taxon>
        <taxon>Spermatophyta</taxon>
        <taxon>Magnoliopsida</taxon>
        <taxon>eudicotyledons</taxon>
        <taxon>Gunneridae</taxon>
        <taxon>Pentapetalae</taxon>
        <taxon>rosids</taxon>
        <taxon>fabids</taxon>
        <taxon>Celastrales</taxon>
        <taxon>Celastraceae</taxon>
        <taxon>Tripterygium</taxon>
    </lineage>
</organism>
<evidence type="ECO:0000256" key="3">
    <source>
        <dbReference type="ARBA" id="ARBA00023125"/>
    </source>
</evidence>
<proteinExistence type="predicted"/>
<dbReference type="GO" id="GO:0003677">
    <property type="term" value="F:DNA binding"/>
    <property type="evidence" value="ECO:0007669"/>
    <property type="project" value="UniProtKB-KW"/>
</dbReference>
<dbReference type="Gene3D" id="4.10.280.10">
    <property type="entry name" value="Helix-loop-helix DNA-binding domain"/>
    <property type="match status" value="1"/>
</dbReference>
<dbReference type="SMART" id="SM00353">
    <property type="entry name" value="HLH"/>
    <property type="match status" value="1"/>
</dbReference>